<accession>A0A0F9GKN7</accession>
<dbReference type="EMBL" id="LAZR01026040">
    <property type="protein sequence ID" value="KKL69960.1"/>
    <property type="molecule type" value="Genomic_DNA"/>
</dbReference>
<organism evidence="1">
    <name type="scientific">marine sediment metagenome</name>
    <dbReference type="NCBI Taxonomy" id="412755"/>
    <lineage>
        <taxon>unclassified sequences</taxon>
        <taxon>metagenomes</taxon>
        <taxon>ecological metagenomes</taxon>
    </lineage>
</organism>
<dbReference type="AlphaFoldDB" id="A0A0F9GKN7"/>
<name>A0A0F9GKN7_9ZZZZ</name>
<reference evidence="1" key="1">
    <citation type="journal article" date="2015" name="Nature">
        <title>Complex archaea that bridge the gap between prokaryotes and eukaryotes.</title>
        <authorList>
            <person name="Spang A."/>
            <person name="Saw J.H."/>
            <person name="Jorgensen S.L."/>
            <person name="Zaremba-Niedzwiedzka K."/>
            <person name="Martijn J."/>
            <person name="Lind A.E."/>
            <person name="van Eijk R."/>
            <person name="Schleper C."/>
            <person name="Guy L."/>
            <person name="Ettema T.J."/>
        </authorList>
    </citation>
    <scope>NUCLEOTIDE SEQUENCE</scope>
</reference>
<comment type="caution">
    <text evidence="1">The sequence shown here is derived from an EMBL/GenBank/DDBJ whole genome shotgun (WGS) entry which is preliminary data.</text>
</comment>
<sequence>MSQLALQLGNRPDVEDVSDAVLLKKPDFLSAIRLCMDVSGLQDDHIASVLDMQPAQFSKCRSGLAHFPPNKLMPLMDLCRNDIPLRWLAVHRGKEVKPLVSTLERENTELKLQLQQRDHDLETIKQFVKETS</sequence>
<evidence type="ECO:0000313" key="1">
    <source>
        <dbReference type="EMBL" id="KKL69960.1"/>
    </source>
</evidence>
<proteinExistence type="predicted"/>
<protein>
    <submittedName>
        <fullName evidence="1">Uncharacterized protein</fullName>
    </submittedName>
</protein>
<gene>
    <name evidence="1" type="ORF">LCGC14_2109670</name>
</gene>